<feature type="region of interest" description="Disordered" evidence="2">
    <location>
        <begin position="1"/>
        <end position="30"/>
    </location>
</feature>
<feature type="compositionally biased region" description="Basic and acidic residues" evidence="2">
    <location>
        <begin position="8"/>
        <end position="19"/>
    </location>
</feature>
<sequence length="298" mass="33721">MKSGMHLLYDEDSSHEVSPSKRQKTAGTRSDDFENKLTLPVALELGEESRDLEFKLLTECLTSSKCDIAQPAKCQCRYCFYSKYGHVVFVPHDSHRDGEKGPGEKCADCISVERTVRGQYAIEISDHLPLSPEVRHDLACHFRVIREILSKMFSTKIAEMRKNIARVKIESMPILQEETSMLQKEIKAISSQMSDLEMEIEGIFTTVMRTGEDISGAANGSSILLKENMPTLVHMQKEDASAVSPRAGFLEEEIKRLQTENATLETKIQQFQEEKSMRSFGTQSVPINFFTSKRKLDS</sequence>
<keyword evidence="4" id="KW-1185">Reference proteome</keyword>
<evidence type="ECO:0000313" key="4">
    <source>
        <dbReference type="Proteomes" id="UP000297280"/>
    </source>
</evidence>
<evidence type="ECO:0000313" key="3">
    <source>
        <dbReference type="EMBL" id="TGO83960.1"/>
    </source>
</evidence>
<accession>A0A4Z1KE61</accession>
<evidence type="ECO:0000256" key="1">
    <source>
        <dbReference type="SAM" id="Coils"/>
    </source>
</evidence>
<proteinExistence type="predicted"/>
<reference evidence="3 4" key="1">
    <citation type="submission" date="2017-12" db="EMBL/GenBank/DDBJ databases">
        <title>Comparative genomics of Botrytis spp.</title>
        <authorList>
            <person name="Valero-Jimenez C.A."/>
            <person name="Tapia P."/>
            <person name="Veloso J."/>
            <person name="Silva-Moreno E."/>
            <person name="Staats M."/>
            <person name="Valdes J.H."/>
            <person name="Van Kan J.A.L."/>
        </authorList>
    </citation>
    <scope>NUCLEOTIDE SEQUENCE [LARGE SCALE GENOMIC DNA]</scope>
    <source>
        <strain evidence="3 4">MUCL3349</strain>
    </source>
</reference>
<protein>
    <submittedName>
        <fullName evidence="3">Uncharacterized protein</fullName>
    </submittedName>
</protein>
<name>A0A4Z1KE61_9HELO</name>
<organism evidence="3 4">
    <name type="scientific">Botrytis porri</name>
    <dbReference type="NCBI Taxonomy" id="87229"/>
    <lineage>
        <taxon>Eukaryota</taxon>
        <taxon>Fungi</taxon>
        <taxon>Dikarya</taxon>
        <taxon>Ascomycota</taxon>
        <taxon>Pezizomycotina</taxon>
        <taxon>Leotiomycetes</taxon>
        <taxon>Helotiales</taxon>
        <taxon>Sclerotiniaceae</taxon>
        <taxon>Botrytis</taxon>
    </lineage>
</organism>
<feature type="coiled-coil region" evidence="1">
    <location>
        <begin position="247"/>
        <end position="274"/>
    </location>
</feature>
<evidence type="ECO:0000256" key="2">
    <source>
        <dbReference type="SAM" id="MobiDB-lite"/>
    </source>
</evidence>
<dbReference type="EMBL" id="PQXO01000568">
    <property type="protein sequence ID" value="TGO83960.1"/>
    <property type="molecule type" value="Genomic_DNA"/>
</dbReference>
<dbReference type="AlphaFoldDB" id="A0A4Z1KE61"/>
<keyword evidence="1" id="KW-0175">Coiled coil</keyword>
<dbReference type="Proteomes" id="UP000297280">
    <property type="component" value="Unassembled WGS sequence"/>
</dbReference>
<gene>
    <name evidence="3" type="ORF">BPOR_0569g00060</name>
</gene>
<comment type="caution">
    <text evidence="3">The sequence shown here is derived from an EMBL/GenBank/DDBJ whole genome shotgun (WGS) entry which is preliminary data.</text>
</comment>